<name>A0A8S5TW54_9CAUD</name>
<protein>
    <submittedName>
        <fullName evidence="1">Uncharacterized protein</fullName>
    </submittedName>
</protein>
<organism evidence="1">
    <name type="scientific">Myoviridae sp. ctpvf97</name>
    <dbReference type="NCBI Taxonomy" id="2825176"/>
    <lineage>
        <taxon>Viruses</taxon>
        <taxon>Duplodnaviria</taxon>
        <taxon>Heunggongvirae</taxon>
        <taxon>Uroviricota</taxon>
        <taxon>Caudoviricetes</taxon>
    </lineage>
</organism>
<dbReference type="EMBL" id="BK015944">
    <property type="protein sequence ID" value="DAF86400.1"/>
    <property type="molecule type" value="Genomic_DNA"/>
</dbReference>
<proteinExistence type="predicted"/>
<accession>A0A8S5TW54</accession>
<reference evidence="1" key="1">
    <citation type="journal article" date="2021" name="Proc. Natl. Acad. Sci. U.S.A.">
        <title>A Catalog of Tens of Thousands of Viruses from Human Metagenomes Reveals Hidden Associations with Chronic Diseases.</title>
        <authorList>
            <person name="Tisza M.J."/>
            <person name="Buck C.B."/>
        </authorList>
    </citation>
    <scope>NUCLEOTIDE SEQUENCE</scope>
    <source>
        <strain evidence="1">Ctpvf97</strain>
    </source>
</reference>
<sequence>MAFKKLRGVDLPEEKQGLIRYTCLDWRAQPVWVQEKIRYICEQVAGAYQHALFEVMTTNRSITAIAMEHAISESLLYAMRKSFYERW</sequence>
<evidence type="ECO:0000313" key="1">
    <source>
        <dbReference type="EMBL" id="DAF86400.1"/>
    </source>
</evidence>